<dbReference type="PROSITE" id="PS00763">
    <property type="entry name" value="GLUTATHIONE_PEROXID_2"/>
    <property type="match status" value="1"/>
</dbReference>
<name>A0A2P6V0E4_9CHLO</name>
<dbReference type="SUPFAM" id="SSF52833">
    <property type="entry name" value="Thioredoxin-like"/>
    <property type="match status" value="1"/>
</dbReference>
<dbReference type="AlphaFoldDB" id="A0A2P6V0E4"/>
<evidence type="ECO:0000313" key="5">
    <source>
        <dbReference type="Proteomes" id="UP000239649"/>
    </source>
</evidence>
<dbReference type="OrthoDB" id="446890at2759"/>
<comment type="caution">
    <text evidence="4">The sequence shown here is derived from an EMBL/GenBank/DDBJ whole genome shotgun (WGS) entry which is preliminary data.</text>
</comment>
<dbReference type="GO" id="GO:0006979">
    <property type="term" value="P:response to oxidative stress"/>
    <property type="evidence" value="ECO:0007669"/>
    <property type="project" value="InterPro"/>
</dbReference>
<gene>
    <name evidence="4" type="ORF">C2E20_8780</name>
</gene>
<accession>A0A2P6V0E4</accession>
<protein>
    <recommendedName>
        <fullName evidence="6">Glutathione peroxidase</fullName>
    </recommendedName>
</protein>
<keyword evidence="5" id="KW-1185">Reference proteome</keyword>
<dbReference type="Pfam" id="PF00255">
    <property type="entry name" value="GSHPx"/>
    <property type="match status" value="1"/>
</dbReference>
<comment type="similarity">
    <text evidence="1">Belongs to the glutathione peroxidase family.</text>
</comment>
<dbReference type="PANTHER" id="PTHR11592">
    <property type="entry name" value="GLUTATHIONE PEROXIDASE"/>
    <property type="match status" value="1"/>
</dbReference>
<keyword evidence="3" id="KW-0560">Oxidoreductase</keyword>
<dbReference type="InterPro" id="IPR000889">
    <property type="entry name" value="Glutathione_peroxidase"/>
</dbReference>
<sequence>MQEVIGAGLGAPSPCRAVPGRRPIGTHRSRVATPMFGEEVPLSRYKDQVLLVVNNVNYPGARALYNKYRDQGFNIIAFPCNQFGGQAPGSSQEEREYAWRKFGFEFDVFDKIEVNGAGTHPIYRLLKQQQRVSLPSSAGPPPGEPGRIEWNYTKFLVGRDGVALKRFKPGFDPLEFEGDVRLLLAGKDPLPAECIAHPGRKVCKVDSLLAA</sequence>
<evidence type="ECO:0000256" key="2">
    <source>
        <dbReference type="ARBA" id="ARBA00022559"/>
    </source>
</evidence>
<dbReference type="Proteomes" id="UP000239649">
    <property type="component" value="Unassembled WGS sequence"/>
</dbReference>
<dbReference type="CDD" id="cd00340">
    <property type="entry name" value="GSH_Peroxidase"/>
    <property type="match status" value="1"/>
</dbReference>
<keyword evidence="2" id="KW-0575">Peroxidase</keyword>
<dbReference type="PANTHER" id="PTHR11592:SF78">
    <property type="entry name" value="GLUTATHIONE PEROXIDASE"/>
    <property type="match status" value="1"/>
</dbReference>
<evidence type="ECO:0000256" key="1">
    <source>
        <dbReference type="ARBA" id="ARBA00006926"/>
    </source>
</evidence>
<evidence type="ECO:0000256" key="3">
    <source>
        <dbReference type="ARBA" id="ARBA00023002"/>
    </source>
</evidence>
<dbReference type="InterPro" id="IPR029760">
    <property type="entry name" value="GPX_CS"/>
</dbReference>
<proteinExistence type="inferred from homology"/>
<dbReference type="STRING" id="554055.A0A2P6V0E4"/>
<evidence type="ECO:0008006" key="6">
    <source>
        <dbReference type="Google" id="ProtNLM"/>
    </source>
</evidence>
<dbReference type="GO" id="GO:0004601">
    <property type="term" value="F:peroxidase activity"/>
    <property type="evidence" value="ECO:0007669"/>
    <property type="project" value="UniProtKB-KW"/>
</dbReference>
<reference evidence="4 5" key="1">
    <citation type="journal article" date="2018" name="Plant J.">
        <title>Genome sequences of Chlorella sorokiniana UTEX 1602 and Micractinium conductrix SAG 241.80: implications to maltose excretion by a green alga.</title>
        <authorList>
            <person name="Arriola M.B."/>
            <person name="Velmurugan N."/>
            <person name="Zhang Y."/>
            <person name="Plunkett M.H."/>
            <person name="Hondzo H."/>
            <person name="Barney B.M."/>
        </authorList>
    </citation>
    <scope>NUCLEOTIDE SEQUENCE [LARGE SCALE GENOMIC DNA]</scope>
    <source>
        <strain evidence="4 5">SAG 241.80</strain>
    </source>
</reference>
<evidence type="ECO:0000313" key="4">
    <source>
        <dbReference type="EMBL" id="PSC67567.1"/>
    </source>
</evidence>
<dbReference type="InterPro" id="IPR036249">
    <property type="entry name" value="Thioredoxin-like_sf"/>
</dbReference>
<dbReference type="EMBL" id="LHPF02000054">
    <property type="protein sequence ID" value="PSC67567.1"/>
    <property type="molecule type" value="Genomic_DNA"/>
</dbReference>
<organism evidence="4 5">
    <name type="scientific">Micractinium conductrix</name>
    <dbReference type="NCBI Taxonomy" id="554055"/>
    <lineage>
        <taxon>Eukaryota</taxon>
        <taxon>Viridiplantae</taxon>
        <taxon>Chlorophyta</taxon>
        <taxon>core chlorophytes</taxon>
        <taxon>Trebouxiophyceae</taxon>
        <taxon>Chlorellales</taxon>
        <taxon>Chlorellaceae</taxon>
        <taxon>Chlorella clade</taxon>
        <taxon>Micractinium</taxon>
    </lineage>
</organism>
<dbReference type="Gene3D" id="3.40.30.10">
    <property type="entry name" value="Glutaredoxin"/>
    <property type="match status" value="1"/>
</dbReference>
<dbReference type="PROSITE" id="PS51355">
    <property type="entry name" value="GLUTATHIONE_PEROXID_3"/>
    <property type="match status" value="1"/>
</dbReference>